<name>A0A8T0PTI1_PANVG</name>
<sequence length="80" mass="9455">MCPERDARRQDPVTDSPRQPAKGDERGLAAGPWDGEDKQCDEVGEEEQEQPMNRDCERQIFSREQSVFYRVDLREWRETL</sequence>
<evidence type="ECO:0000313" key="2">
    <source>
        <dbReference type="EMBL" id="KAG2565731.1"/>
    </source>
</evidence>
<keyword evidence="3" id="KW-1185">Reference proteome</keyword>
<comment type="caution">
    <text evidence="2">The sequence shown here is derived from an EMBL/GenBank/DDBJ whole genome shotgun (WGS) entry which is preliminary data.</text>
</comment>
<feature type="compositionally biased region" description="Basic and acidic residues" evidence="1">
    <location>
        <begin position="1"/>
        <end position="12"/>
    </location>
</feature>
<gene>
    <name evidence="2" type="ORF">PVAP13_7NG138134</name>
</gene>
<evidence type="ECO:0000313" key="3">
    <source>
        <dbReference type="Proteomes" id="UP000823388"/>
    </source>
</evidence>
<dbReference type="AlphaFoldDB" id="A0A8T0PTI1"/>
<dbReference type="Proteomes" id="UP000823388">
    <property type="component" value="Chromosome 7N"/>
</dbReference>
<organism evidence="2 3">
    <name type="scientific">Panicum virgatum</name>
    <name type="common">Blackwell switchgrass</name>
    <dbReference type="NCBI Taxonomy" id="38727"/>
    <lineage>
        <taxon>Eukaryota</taxon>
        <taxon>Viridiplantae</taxon>
        <taxon>Streptophyta</taxon>
        <taxon>Embryophyta</taxon>
        <taxon>Tracheophyta</taxon>
        <taxon>Spermatophyta</taxon>
        <taxon>Magnoliopsida</taxon>
        <taxon>Liliopsida</taxon>
        <taxon>Poales</taxon>
        <taxon>Poaceae</taxon>
        <taxon>PACMAD clade</taxon>
        <taxon>Panicoideae</taxon>
        <taxon>Panicodae</taxon>
        <taxon>Paniceae</taxon>
        <taxon>Panicinae</taxon>
        <taxon>Panicum</taxon>
        <taxon>Panicum sect. Hiantes</taxon>
    </lineage>
</organism>
<reference evidence="2" key="1">
    <citation type="submission" date="2020-05" db="EMBL/GenBank/DDBJ databases">
        <title>WGS assembly of Panicum virgatum.</title>
        <authorList>
            <person name="Lovell J.T."/>
            <person name="Jenkins J."/>
            <person name="Shu S."/>
            <person name="Juenger T.E."/>
            <person name="Schmutz J."/>
        </authorList>
    </citation>
    <scope>NUCLEOTIDE SEQUENCE</scope>
    <source>
        <strain evidence="2">AP13</strain>
    </source>
</reference>
<dbReference type="EMBL" id="CM029050">
    <property type="protein sequence ID" value="KAG2565731.1"/>
    <property type="molecule type" value="Genomic_DNA"/>
</dbReference>
<evidence type="ECO:0000256" key="1">
    <source>
        <dbReference type="SAM" id="MobiDB-lite"/>
    </source>
</evidence>
<feature type="region of interest" description="Disordered" evidence="1">
    <location>
        <begin position="1"/>
        <end position="55"/>
    </location>
</feature>
<proteinExistence type="predicted"/>
<protein>
    <submittedName>
        <fullName evidence="2">Uncharacterized protein</fullName>
    </submittedName>
</protein>
<accession>A0A8T0PTI1</accession>